<evidence type="ECO:0000256" key="2">
    <source>
        <dbReference type="SAM" id="Phobius"/>
    </source>
</evidence>
<dbReference type="Proteomes" id="UP001209878">
    <property type="component" value="Unassembled WGS sequence"/>
</dbReference>
<accession>A0AAD9P0H3</accession>
<feature type="compositionally biased region" description="Acidic residues" evidence="1">
    <location>
        <begin position="1"/>
        <end position="22"/>
    </location>
</feature>
<feature type="transmembrane region" description="Helical" evidence="2">
    <location>
        <begin position="285"/>
        <end position="302"/>
    </location>
</feature>
<gene>
    <name evidence="3" type="ORF">NP493_219g01037</name>
</gene>
<dbReference type="EMBL" id="JAODUO010000219">
    <property type="protein sequence ID" value="KAK2185887.1"/>
    <property type="molecule type" value="Genomic_DNA"/>
</dbReference>
<feature type="transmembrane region" description="Helical" evidence="2">
    <location>
        <begin position="175"/>
        <end position="194"/>
    </location>
</feature>
<protein>
    <submittedName>
        <fullName evidence="3">Uncharacterized protein</fullName>
    </submittedName>
</protein>
<sequence>MADESNGDTCDGEECDVEEPGEDWSKDINYGEVQSTVPLELKDFALSGAFMLVVIAIVYYTYRTKGESRLWARTETFVVMVYGLSCYFIPEAMYQNFTMLRLDNAHIFLIQLIGTILISLGAVRLCSEGTDDNSVHSSLFFSRFLGGAVLLMTLIADQVSCHYSSNDHLLSDQHIVIPILGCALWVAGNFMMLWQFENRGRLCTHATEVNSRLGAGILIDLISTMSLIFWCYGYPGISYHSMRATGSKVDGVHIHLVKTLAALAFINALHGIACLRFFDDDDKQPFLFGQIVTYVLLIPLLVGQTTVLDRRSVGFAYTVLFILLLNAANAYFYRGWHYNRRCPSMKQEDKPPQKEKVGPCN</sequence>
<feature type="transmembrane region" description="Helical" evidence="2">
    <location>
        <begin position="215"/>
        <end position="235"/>
    </location>
</feature>
<evidence type="ECO:0000313" key="3">
    <source>
        <dbReference type="EMBL" id="KAK2185887.1"/>
    </source>
</evidence>
<comment type="caution">
    <text evidence="3">The sequence shown here is derived from an EMBL/GenBank/DDBJ whole genome shotgun (WGS) entry which is preliminary data.</text>
</comment>
<evidence type="ECO:0000256" key="1">
    <source>
        <dbReference type="SAM" id="MobiDB-lite"/>
    </source>
</evidence>
<feature type="transmembrane region" description="Helical" evidence="2">
    <location>
        <begin position="255"/>
        <end position="278"/>
    </location>
</feature>
<reference evidence="3" key="1">
    <citation type="journal article" date="2023" name="Mol. Biol. Evol.">
        <title>Third-Generation Sequencing Reveals the Adaptive Role of the Epigenome in Three Deep-Sea Polychaetes.</title>
        <authorList>
            <person name="Perez M."/>
            <person name="Aroh O."/>
            <person name="Sun Y."/>
            <person name="Lan Y."/>
            <person name="Juniper S.K."/>
            <person name="Young C.R."/>
            <person name="Angers B."/>
            <person name="Qian P.Y."/>
        </authorList>
    </citation>
    <scope>NUCLEOTIDE SEQUENCE</scope>
    <source>
        <strain evidence="3">R07B-5</strain>
    </source>
</reference>
<keyword evidence="2" id="KW-0472">Membrane</keyword>
<feature type="transmembrane region" description="Helical" evidence="2">
    <location>
        <begin position="44"/>
        <end position="62"/>
    </location>
</feature>
<feature type="transmembrane region" description="Helical" evidence="2">
    <location>
        <begin position="105"/>
        <end position="126"/>
    </location>
</feature>
<feature type="region of interest" description="Disordered" evidence="1">
    <location>
        <begin position="1"/>
        <end position="23"/>
    </location>
</feature>
<keyword evidence="4" id="KW-1185">Reference proteome</keyword>
<feature type="transmembrane region" description="Helical" evidence="2">
    <location>
        <begin position="138"/>
        <end position="155"/>
    </location>
</feature>
<keyword evidence="2" id="KW-0812">Transmembrane</keyword>
<dbReference type="AlphaFoldDB" id="A0AAD9P0H3"/>
<proteinExistence type="predicted"/>
<feature type="transmembrane region" description="Helical" evidence="2">
    <location>
        <begin position="74"/>
        <end position="93"/>
    </location>
</feature>
<feature type="transmembrane region" description="Helical" evidence="2">
    <location>
        <begin position="314"/>
        <end position="333"/>
    </location>
</feature>
<name>A0AAD9P0H3_RIDPI</name>
<organism evidence="3 4">
    <name type="scientific">Ridgeia piscesae</name>
    <name type="common">Tubeworm</name>
    <dbReference type="NCBI Taxonomy" id="27915"/>
    <lineage>
        <taxon>Eukaryota</taxon>
        <taxon>Metazoa</taxon>
        <taxon>Spiralia</taxon>
        <taxon>Lophotrochozoa</taxon>
        <taxon>Annelida</taxon>
        <taxon>Polychaeta</taxon>
        <taxon>Sedentaria</taxon>
        <taxon>Canalipalpata</taxon>
        <taxon>Sabellida</taxon>
        <taxon>Siboglinidae</taxon>
        <taxon>Ridgeia</taxon>
    </lineage>
</organism>
<keyword evidence="2" id="KW-1133">Transmembrane helix</keyword>
<evidence type="ECO:0000313" key="4">
    <source>
        <dbReference type="Proteomes" id="UP001209878"/>
    </source>
</evidence>